<dbReference type="CDD" id="cd00077">
    <property type="entry name" value="HDc"/>
    <property type="match status" value="1"/>
</dbReference>
<dbReference type="InterPro" id="IPR013976">
    <property type="entry name" value="HDOD"/>
</dbReference>
<accession>A0ABU2C9G9</accession>
<evidence type="ECO:0000313" key="6">
    <source>
        <dbReference type="EMBL" id="MDR7377990.1"/>
    </source>
</evidence>
<dbReference type="Gene3D" id="3.30.565.10">
    <property type="entry name" value="Histidine kinase-like ATPase, C-terminal domain"/>
    <property type="match status" value="1"/>
</dbReference>
<dbReference type="SUPFAM" id="SSF109604">
    <property type="entry name" value="HD-domain/PDEase-like"/>
    <property type="match status" value="1"/>
</dbReference>
<proteinExistence type="predicted"/>
<dbReference type="PROSITE" id="PS50109">
    <property type="entry name" value="HIS_KIN"/>
    <property type="match status" value="1"/>
</dbReference>
<dbReference type="Proteomes" id="UP001180487">
    <property type="component" value="Unassembled WGS sequence"/>
</dbReference>
<dbReference type="InterPro" id="IPR004358">
    <property type="entry name" value="Sig_transdc_His_kin-like_C"/>
</dbReference>
<protein>
    <recommendedName>
        <fullName evidence="2">histidine kinase</fullName>
        <ecNumber evidence="2">2.7.13.3</ecNumber>
    </recommendedName>
</protein>
<keyword evidence="7" id="KW-1185">Reference proteome</keyword>
<dbReference type="InterPro" id="IPR003594">
    <property type="entry name" value="HATPase_dom"/>
</dbReference>
<dbReference type="CDD" id="cd00082">
    <property type="entry name" value="HisKA"/>
    <property type="match status" value="1"/>
</dbReference>
<dbReference type="PRINTS" id="PR00344">
    <property type="entry name" value="BCTRLSENSOR"/>
</dbReference>
<dbReference type="PANTHER" id="PTHR33525:SF5">
    <property type="entry name" value="TWO COMPONENT SIGNAL TRANSDUCTION SYSTEM RESPONSE REGULATOR"/>
    <property type="match status" value="1"/>
</dbReference>
<comment type="caution">
    <text evidence="6">The sequence shown here is derived from an EMBL/GenBank/DDBJ whole genome shotgun (WGS) entry which is preliminary data.</text>
</comment>
<reference evidence="6 7" key="1">
    <citation type="submission" date="2023-07" db="EMBL/GenBank/DDBJ databases">
        <title>Sorghum-associated microbial communities from plants grown in Nebraska, USA.</title>
        <authorList>
            <person name="Schachtman D."/>
        </authorList>
    </citation>
    <scope>NUCLEOTIDE SEQUENCE [LARGE SCALE GENOMIC DNA]</scope>
    <source>
        <strain evidence="6 7">BE313</strain>
    </source>
</reference>
<dbReference type="InterPro" id="IPR006675">
    <property type="entry name" value="HDIG_dom"/>
</dbReference>
<feature type="domain" description="HDOD" evidence="5">
    <location>
        <begin position="45"/>
        <end position="239"/>
    </location>
</feature>
<evidence type="ECO:0000313" key="7">
    <source>
        <dbReference type="Proteomes" id="UP001180487"/>
    </source>
</evidence>
<gene>
    <name evidence="6" type="ORF">J2X19_002669</name>
</gene>
<dbReference type="PROSITE" id="PS51833">
    <property type="entry name" value="HDOD"/>
    <property type="match status" value="1"/>
</dbReference>
<dbReference type="Pfam" id="PF08668">
    <property type="entry name" value="HDOD"/>
    <property type="match status" value="1"/>
</dbReference>
<dbReference type="EC" id="2.7.13.3" evidence="2"/>
<dbReference type="InterPro" id="IPR052340">
    <property type="entry name" value="RNase_Y/CdgJ"/>
</dbReference>
<dbReference type="InterPro" id="IPR029016">
    <property type="entry name" value="GAF-like_dom_sf"/>
</dbReference>
<dbReference type="InterPro" id="IPR003607">
    <property type="entry name" value="HD/PDEase_dom"/>
</dbReference>
<comment type="catalytic activity">
    <reaction evidence="1">
        <text>ATP + protein L-histidine = ADP + protein N-phospho-L-histidine.</text>
        <dbReference type="EC" id="2.7.13.3"/>
    </reaction>
</comment>
<dbReference type="CDD" id="cd00075">
    <property type="entry name" value="HATPase"/>
    <property type="match status" value="1"/>
</dbReference>
<dbReference type="EMBL" id="JAVDXT010000002">
    <property type="protein sequence ID" value="MDR7377990.1"/>
    <property type="molecule type" value="Genomic_DNA"/>
</dbReference>
<feature type="domain" description="Histidine kinase" evidence="4">
    <location>
        <begin position="520"/>
        <end position="731"/>
    </location>
</feature>
<dbReference type="InterPro" id="IPR036890">
    <property type="entry name" value="HATPase_C_sf"/>
</dbReference>
<dbReference type="Gene3D" id="3.30.450.40">
    <property type="match status" value="1"/>
</dbReference>
<organism evidence="6 7">
    <name type="scientific">Rhodoferax ferrireducens</name>
    <dbReference type="NCBI Taxonomy" id="192843"/>
    <lineage>
        <taxon>Bacteria</taxon>
        <taxon>Pseudomonadati</taxon>
        <taxon>Pseudomonadota</taxon>
        <taxon>Betaproteobacteria</taxon>
        <taxon>Burkholderiales</taxon>
        <taxon>Comamonadaceae</taxon>
        <taxon>Rhodoferax</taxon>
    </lineage>
</organism>
<dbReference type="Gene3D" id="1.10.3210.10">
    <property type="entry name" value="Hypothetical protein af1432"/>
    <property type="match status" value="1"/>
</dbReference>
<evidence type="ECO:0000259" key="4">
    <source>
        <dbReference type="PROSITE" id="PS50109"/>
    </source>
</evidence>
<keyword evidence="3" id="KW-0597">Phosphoprotein</keyword>
<dbReference type="SUPFAM" id="SSF47384">
    <property type="entry name" value="Homodimeric domain of signal transducing histidine kinase"/>
    <property type="match status" value="1"/>
</dbReference>
<evidence type="ECO:0000256" key="1">
    <source>
        <dbReference type="ARBA" id="ARBA00000085"/>
    </source>
</evidence>
<evidence type="ECO:0000256" key="3">
    <source>
        <dbReference type="ARBA" id="ARBA00022553"/>
    </source>
</evidence>
<dbReference type="InterPro" id="IPR036097">
    <property type="entry name" value="HisK_dim/P_sf"/>
</dbReference>
<dbReference type="InterPro" id="IPR005467">
    <property type="entry name" value="His_kinase_dom"/>
</dbReference>
<dbReference type="InterPro" id="IPR003661">
    <property type="entry name" value="HisK_dim/P_dom"/>
</dbReference>
<dbReference type="Pfam" id="PF02518">
    <property type="entry name" value="HATPase_c"/>
    <property type="match status" value="1"/>
</dbReference>
<name>A0ABU2C9G9_9BURK</name>
<dbReference type="NCBIfam" id="TIGR00277">
    <property type="entry name" value="HDIG"/>
    <property type="match status" value="1"/>
</dbReference>
<dbReference type="Gene3D" id="1.10.287.130">
    <property type="match status" value="1"/>
</dbReference>
<dbReference type="PANTHER" id="PTHR33525">
    <property type="match status" value="1"/>
</dbReference>
<evidence type="ECO:0000259" key="5">
    <source>
        <dbReference type="PROSITE" id="PS51833"/>
    </source>
</evidence>
<dbReference type="RefSeq" id="WP_310373783.1">
    <property type="nucleotide sequence ID" value="NZ_JAVDXT010000002.1"/>
</dbReference>
<dbReference type="Pfam" id="PF00512">
    <property type="entry name" value="HisKA"/>
    <property type="match status" value="1"/>
</dbReference>
<evidence type="ECO:0000256" key="2">
    <source>
        <dbReference type="ARBA" id="ARBA00012438"/>
    </source>
</evidence>
<dbReference type="SUPFAM" id="SSF55781">
    <property type="entry name" value="GAF domain-like"/>
    <property type="match status" value="1"/>
</dbReference>
<dbReference type="SUPFAM" id="SSF55874">
    <property type="entry name" value="ATPase domain of HSP90 chaperone/DNA topoisomerase II/histidine kinase"/>
    <property type="match status" value="1"/>
</dbReference>
<dbReference type="SMART" id="SM00387">
    <property type="entry name" value="HATPase_c"/>
    <property type="match status" value="1"/>
</dbReference>
<sequence length="746" mass="81135">MAIRLKSLLAAVDGLAKLTETRSVPVWKMAQSDQDIRNRLLVARLPAMPEILFKLLELCQADDAGMAELAKLIANDAGMTSKVLNVANHAAYYRGEQKVGLVQALSILGADVIKTVIISESVRHTFNGFSSSASRDMRSFWKHALTTAVIAREVAKKMGYLHSEEAYLAGLLHDVGRLALMAVAPNEYGFNFLAQDDENLCAVEIRTLQISHAEAGAWLVERWNLDSFMADSILYHHEAAARIETAHALIRIVHLANWMANQPSDALMPAEAGALCQLSNDTMLLIMQGAAAQVKKSASFLGIDLSGTDAMPVPAVDSPREPAANPSQPGPLTNAVLDMTLAAELRQSFARQKGDTQLLNSVRHNARILFDVDESIILLMNGGGQSLVAVASGDRRQRLAEFSISLLENRSGIAATVRQRQLGFLDRAGGALSVPEEQLLRIFGADCLVCIPFADGAQCFGVMVCGVRSWQLADLQRRERLLHTFGLQVGAALAAAASDQGEIDRRIARIKEDYRENAHRVVHEINNPLAIIKNYLSVLDEKLIREEPVSGELSILNEEIDRIGNILDEFSGAEPKIQEQPTDINKIIKQLVSLFRESKFLPASVHIGTQLSENFYEIDASSDLVKQVLVNLLKNSVEALPYGGLIEVVNGGQIVRNGREVLALYVKDNGPGIPAAVLPKIFTPVVSEKPGKNRGLGLSIVNSLVEKMDGFISCTSSKTGTVFEILFPIRSSVLDGFSSVSTKDGV</sequence>